<proteinExistence type="predicted"/>
<organism evidence="2 3">
    <name type="scientific">Lithospermum erythrorhizon</name>
    <name type="common">Purple gromwell</name>
    <name type="synonym">Lithospermum officinale var. erythrorhizon</name>
    <dbReference type="NCBI Taxonomy" id="34254"/>
    <lineage>
        <taxon>Eukaryota</taxon>
        <taxon>Viridiplantae</taxon>
        <taxon>Streptophyta</taxon>
        <taxon>Embryophyta</taxon>
        <taxon>Tracheophyta</taxon>
        <taxon>Spermatophyta</taxon>
        <taxon>Magnoliopsida</taxon>
        <taxon>eudicotyledons</taxon>
        <taxon>Gunneridae</taxon>
        <taxon>Pentapetalae</taxon>
        <taxon>asterids</taxon>
        <taxon>lamiids</taxon>
        <taxon>Boraginales</taxon>
        <taxon>Boraginaceae</taxon>
        <taxon>Boraginoideae</taxon>
        <taxon>Lithospermeae</taxon>
        <taxon>Lithospermum</taxon>
    </lineage>
</organism>
<dbReference type="Proteomes" id="UP001454036">
    <property type="component" value="Unassembled WGS sequence"/>
</dbReference>
<feature type="compositionally biased region" description="Basic and acidic residues" evidence="1">
    <location>
        <begin position="288"/>
        <end position="314"/>
    </location>
</feature>
<accession>A0AAV3QD47</accession>
<keyword evidence="3" id="KW-1185">Reference proteome</keyword>
<feature type="region of interest" description="Disordered" evidence="1">
    <location>
        <begin position="110"/>
        <end position="134"/>
    </location>
</feature>
<dbReference type="EMBL" id="BAABME010020977">
    <property type="protein sequence ID" value="GAA0162010.1"/>
    <property type="molecule type" value="Genomic_DNA"/>
</dbReference>
<evidence type="ECO:0000313" key="3">
    <source>
        <dbReference type="Proteomes" id="UP001454036"/>
    </source>
</evidence>
<evidence type="ECO:0000313" key="2">
    <source>
        <dbReference type="EMBL" id="GAA0162010.1"/>
    </source>
</evidence>
<comment type="caution">
    <text evidence="2">The sequence shown here is derived from an EMBL/GenBank/DDBJ whole genome shotgun (WGS) entry which is preliminary data.</text>
</comment>
<feature type="region of interest" description="Disordered" evidence="1">
    <location>
        <begin position="288"/>
        <end position="334"/>
    </location>
</feature>
<dbReference type="InterPro" id="IPR039537">
    <property type="entry name" value="Retrotran_Ty1/copia-like"/>
</dbReference>
<name>A0AAV3QD47_LITER</name>
<dbReference type="AlphaFoldDB" id="A0AAV3QD47"/>
<protein>
    <submittedName>
        <fullName evidence="2">Uncharacterized protein</fullName>
    </submittedName>
</protein>
<reference evidence="2 3" key="1">
    <citation type="submission" date="2024-01" db="EMBL/GenBank/DDBJ databases">
        <title>The complete chloroplast genome sequence of Lithospermum erythrorhizon: insights into the phylogenetic relationship among Boraginaceae species and the maternal lineages of purple gromwells.</title>
        <authorList>
            <person name="Okada T."/>
            <person name="Watanabe K."/>
        </authorList>
    </citation>
    <scope>NUCLEOTIDE SEQUENCE [LARGE SCALE GENOMIC DNA]</scope>
</reference>
<dbReference type="PANTHER" id="PTHR42648">
    <property type="entry name" value="TRANSPOSASE, PUTATIVE-RELATED"/>
    <property type="match status" value="1"/>
</dbReference>
<dbReference type="PANTHER" id="PTHR42648:SF21">
    <property type="entry name" value="CYSTEINE-RICH RLK (RECEPTOR-LIKE PROTEIN KINASE) 8"/>
    <property type="match status" value="1"/>
</dbReference>
<gene>
    <name evidence="2" type="ORF">LIER_39331</name>
</gene>
<sequence length="334" mass="37752">MGRIMLNEHNSPKYFWIHAVDTECHVLNKVFLRPLVNKTPNELWHGKTPNILYFKVFGCKCYVLNTKDKLGKFDAKSNEGYGRRVANGIGFGLFGNFGKSSHLYRGKGLATSNDSLPQPTHSNKLVSKRGKQGKEGKHNILDGYYFHPMELEDTIFWSFVKGQGFSAYVVKKFPDKWPPFIDVSLDLNNHSEFPPNEDRDHTISEFQLFDGEDIFGTNCIGRDIIPRGTQYMRPPKTILSLLYNFKNRLPINLPVLIESHMNYSMFNAKATTLPYGEGSSVEARRYLDHSDSDPEADEKQTVSETSVRAEDYGFHHPSSGDGDGGMSLFPGGVP</sequence>
<feature type="compositionally biased region" description="Polar residues" evidence="1">
    <location>
        <begin position="110"/>
        <end position="125"/>
    </location>
</feature>
<evidence type="ECO:0000256" key="1">
    <source>
        <dbReference type="SAM" id="MobiDB-lite"/>
    </source>
</evidence>